<protein>
    <submittedName>
        <fullName evidence="1">Uncharacterized protein</fullName>
    </submittedName>
</protein>
<name>A0A1X2GVA9_9FUNG</name>
<feature type="non-terminal residue" evidence="1">
    <location>
        <position position="98"/>
    </location>
</feature>
<evidence type="ECO:0000313" key="2">
    <source>
        <dbReference type="Proteomes" id="UP000242146"/>
    </source>
</evidence>
<organism evidence="1 2">
    <name type="scientific">Hesseltinella vesiculosa</name>
    <dbReference type="NCBI Taxonomy" id="101127"/>
    <lineage>
        <taxon>Eukaryota</taxon>
        <taxon>Fungi</taxon>
        <taxon>Fungi incertae sedis</taxon>
        <taxon>Mucoromycota</taxon>
        <taxon>Mucoromycotina</taxon>
        <taxon>Mucoromycetes</taxon>
        <taxon>Mucorales</taxon>
        <taxon>Cunninghamellaceae</taxon>
        <taxon>Hesseltinella</taxon>
    </lineage>
</organism>
<accession>A0A1X2GVA9</accession>
<proteinExistence type="predicted"/>
<keyword evidence="2" id="KW-1185">Reference proteome</keyword>
<reference evidence="1 2" key="1">
    <citation type="submission" date="2016-07" db="EMBL/GenBank/DDBJ databases">
        <title>Pervasive Adenine N6-methylation of Active Genes in Fungi.</title>
        <authorList>
            <consortium name="DOE Joint Genome Institute"/>
            <person name="Mondo S.J."/>
            <person name="Dannebaum R.O."/>
            <person name="Kuo R.C."/>
            <person name="Labutti K."/>
            <person name="Haridas S."/>
            <person name="Kuo A."/>
            <person name="Salamov A."/>
            <person name="Ahrendt S.R."/>
            <person name="Lipzen A."/>
            <person name="Sullivan W."/>
            <person name="Andreopoulos W.B."/>
            <person name="Clum A."/>
            <person name="Lindquist E."/>
            <person name="Daum C."/>
            <person name="Ramamoorthy G.K."/>
            <person name="Gryganskyi A."/>
            <person name="Culley D."/>
            <person name="Magnuson J.K."/>
            <person name="James T.Y."/>
            <person name="O'Malley M.A."/>
            <person name="Stajich J.E."/>
            <person name="Spatafora J.W."/>
            <person name="Visel A."/>
            <person name="Grigoriev I.V."/>
        </authorList>
    </citation>
    <scope>NUCLEOTIDE SEQUENCE [LARGE SCALE GENOMIC DNA]</scope>
    <source>
        <strain evidence="1 2">NRRL 3301</strain>
    </source>
</reference>
<dbReference type="Proteomes" id="UP000242146">
    <property type="component" value="Unassembled WGS sequence"/>
</dbReference>
<dbReference type="AlphaFoldDB" id="A0A1X2GVA9"/>
<feature type="non-terminal residue" evidence="1">
    <location>
        <position position="1"/>
    </location>
</feature>
<dbReference type="EMBL" id="MCGT01000002">
    <property type="protein sequence ID" value="ORX61962.1"/>
    <property type="molecule type" value="Genomic_DNA"/>
</dbReference>
<sequence>RSSASSQLSMTDIQQELEKIYELYSFALDELNYAGDSLGTFYYDNDRISAQEAIEKFSCASKDLLDLTHDPLFKAQLHSIIYPRMKLLQKNLDALPHD</sequence>
<evidence type="ECO:0000313" key="1">
    <source>
        <dbReference type="EMBL" id="ORX61962.1"/>
    </source>
</evidence>
<dbReference type="OrthoDB" id="273230at2759"/>
<gene>
    <name evidence="1" type="ORF">DM01DRAFT_249347</name>
</gene>
<comment type="caution">
    <text evidence="1">The sequence shown here is derived from an EMBL/GenBank/DDBJ whole genome shotgun (WGS) entry which is preliminary data.</text>
</comment>